<gene>
    <name evidence="2" type="ORF">ArsFIN_25390</name>
    <name evidence="3" type="ORF">QE258_11595</name>
</gene>
<sequence length="408" mass="43648">MADIPVVVDESGAQPTSPQELLAKLIDIVSKQVPDYTANLPPALITDLATTAVGALTINDSAMVETINSVTPYGANIPMLEQLGQIYGVQKGRGYNTAVYVVFTGTPGYTIERGFRVSDGNQSYDVQTPTTIPESGQTELVYCIAINTGIWAVPAGTVTKIQTSFSSEVRLNCINPSDGIPGSNNPNWESYRAQVLQAGMVTSIGTPSFLKNELQKVIGVRANLVSYRNVAPQVWTILVGGGDIYQVAGAIYRSIPDISTLTNEVPSGSGDNPPRAVNVSIIDAADTYTIPYLIPNSQDVAINLTFSIISNIDVSEDVVSSLATQPIIDYLTNIQIGDPINLINLESVFVESIMDVVLPKNISNIFITVYIDDIAKPPLEGTQLVYGDPYSYFITSSTAITIRKAGAS</sequence>
<dbReference type="Proteomes" id="UP001177592">
    <property type="component" value="Chromosome"/>
</dbReference>
<dbReference type="Proteomes" id="UP000295134">
    <property type="component" value="Chromosome"/>
</dbReference>
<protein>
    <submittedName>
        <fullName evidence="3">Baseplate J/gp47 family protein</fullName>
    </submittedName>
</protein>
<reference evidence="3" key="2">
    <citation type="submission" date="2023-04" db="EMBL/GenBank/DDBJ databases">
        <title>Genome dynamics across the evolutionary transition to endosymbiosis.</title>
        <authorList>
            <person name="Siozios S."/>
            <person name="Nadal-Jimenez P."/>
            <person name="Azagi T."/>
            <person name="Sprong H."/>
            <person name="Frost C.L."/>
            <person name="Parratt S.R."/>
            <person name="Taylor G."/>
            <person name="Brettell L."/>
            <person name="Lew K.C."/>
            <person name="Croft L."/>
            <person name="King K.C."/>
            <person name="Brockhurst M.A."/>
            <person name="Hypsa V."/>
            <person name="Novakova E."/>
            <person name="Darby A.C."/>
            <person name="Hurst G.D.D."/>
        </authorList>
    </citation>
    <scope>NUCLEOTIDE SEQUENCE</scope>
    <source>
        <strain evidence="3">ANv_CAN</strain>
    </source>
</reference>
<dbReference type="InterPro" id="IPR006949">
    <property type="entry name" value="Barrel_Baseplate_J-like"/>
</dbReference>
<accession>A0A4P7KVF7</accession>
<proteinExistence type="predicted"/>
<dbReference type="EMBL" id="CP123523">
    <property type="protein sequence ID" value="WGM04284.1"/>
    <property type="molecule type" value="Genomic_DNA"/>
</dbReference>
<evidence type="ECO:0000259" key="1">
    <source>
        <dbReference type="Pfam" id="PF04865"/>
    </source>
</evidence>
<dbReference type="GeneID" id="96877573"/>
<dbReference type="EMBL" id="CP038613">
    <property type="protein sequence ID" value="QBY43966.1"/>
    <property type="molecule type" value="Genomic_DNA"/>
</dbReference>
<dbReference type="KEGG" id="ans:ArsFIN_25390"/>
<evidence type="ECO:0000313" key="4">
    <source>
        <dbReference type="Proteomes" id="UP000295134"/>
    </source>
</evidence>
<evidence type="ECO:0000313" key="5">
    <source>
        <dbReference type="Proteomes" id="UP001177592"/>
    </source>
</evidence>
<organism evidence="2 4">
    <name type="scientific">Arsenophonus nasoniae</name>
    <name type="common">son-killer infecting Nasonia vitripennis</name>
    <dbReference type="NCBI Taxonomy" id="638"/>
    <lineage>
        <taxon>Bacteria</taxon>
        <taxon>Pseudomonadati</taxon>
        <taxon>Pseudomonadota</taxon>
        <taxon>Gammaproteobacteria</taxon>
        <taxon>Enterobacterales</taxon>
        <taxon>Morganellaceae</taxon>
        <taxon>Arsenophonus</taxon>
    </lineage>
</organism>
<evidence type="ECO:0000313" key="2">
    <source>
        <dbReference type="EMBL" id="QBY43966.1"/>
    </source>
</evidence>
<dbReference type="AlphaFoldDB" id="A0A4P7KVF7"/>
<dbReference type="Pfam" id="PF04865">
    <property type="entry name" value="Baseplate_J"/>
    <property type="match status" value="1"/>
</dbReference>
<feature type="domain" description="Baseplate protein J-like barrel" evidence="1">
    <location>
        <begin position="101"/>
        <end position="163"/>
    </location>
</feature>
<reference evidence="2 4" key="1">
    <citation type="submission" date="2019-03" db="EMBL/GenBank/DDBJ databases">
        <title>Long-read sequencing reveals hyperdense prophage content in a complex bacterial symbiont genome.</title>
        <authorList>
            <person name="Frost C.L."/>
            <person name="Siozios S."/>
            <person name="Nadal-Jimenez P."/>
            <person name="Brockhurst M.A."/>
            <person name="King K.C."/>
            <person name="Darby A.C."/>
            <person name="Hurst G.D.D."/>
        </authorList>
    </citation>
    <scope>NUCLEOTIDE SEQUENCE [LARGE SCALE GENOMIC DNA]</scope>
    <source>
        <strain evidence="2 4">FIN</strain>
    </source>
</reference>
<keyword evidence="5" id="KW-1185">Reference proteome</keyword>
<evidence type="ECO:0000313" key="3">
    <source>
        <dbReference type="EMBL" id="WGM04284.1"/>
    </source>
</evidence>
<dbReference type="RefSeq" id="WP_026823412.1">
    <property type="nucleotide sequence ID" value="NZ_CP038613.1"/>
</dbReference>
<name>A0A4P7KVF7_9GAMM</name>